<dbReference type="AlphaFoldDB" id="A0A9N7JNJ2"/>
<dbReference type="Pfam" id="PF09579">
    <property type="entry name" value="Spore_YtfJ"/>
    <property type="match status" value="1"/>
</dbReference>
<dbReference type="KEGG" id="csep:CP523_15180"/>
<evidence type="ECO:0000313" key="4">
    <source>
        <dbReference type="Proteomes" id="UP000280586"/>
    </source>
</evidence>
<dbReference type="InterPro" id="IPR014229">
    <property type="entry name" value="Spore_YtfJ"/>
</dbReference>
<dbReference type="Proteomes" id="UP000280586">
    <property type="component" value="Chromosome"/>
</dbReference>
<evidence type="ECO:0000313" key="3">
    <source>
        <dbReference type="EMBL" id="USS02272.1"/>
    </source>
</evidence>
<evidence type="ECO:0000313" key="2">
    <source>
        <dbReference type="EMBL" id="AYE35665.1"/>
    </source>
</evidence>
<keyword evidence="5" id="KW-1185">Reference proteome</keyword>
<evidence type="ECO:0000313" key="5">
    <source>
        <dbReference type="Proteomes" id="UP001055437"/>
    </source>
</evidence>
<proteinExistence type="predicted"/>
<dbReference type="EMBL" id="CP099799">
    <property type="protein sequence ID" value="USS02272.1"/>
    <property type="molecule type" value="Genomic_DNA"/>
</dbReference>
<reference evidence="2 4" key="1">
    <citation type="submission" date="2017-09" db="EMBL/GenBank/DDBJ databases">
        <authorList>
            <person name="Thomas P."/>
            <person name="Seyboldt C."/>
        </authorList>
    </citation>
    <scope>NUCLEOTIDE SEQUENCE [LARGE SCALE GENOMIC DNA]</scope>
    <source>
        <strain evidence="2 4">DSM 7534</strain>
    </source>
</reference>
<sequence>MTNEHPVENLMRSTMENLRDMIDVNTVIGEAVETRDGSYIIPISKVTFGFASGGSEFGAATKQSSPNESKHPFGGGSGAGVTVKPVAFLVVREDSVRLLPVNQDNACDRVVDSIPTVLDMFKNFFNDMSKNKNGKKNNDNLESTNCNTCNSKIDECVCDDSDSSSNNIY</sequence>
<dbReference type="PIRSF" id="PIRSF021377">
    <property type="entry name" value="YtfJ"/>
    <property type="match status" value="1"/>
</dbReference>
<accession>A0A9N7JNJ2</accession>
<dbReference type="GeneID" id="303562032"/>
<organism evidence="2 4">
    <name type="scientific">Clostridium septicum</name>
    <dbReference type="NCBI Taxonomy" id="1504"/>
    <lineage>
        <taxon>Bacteria</taxon>
        <taxon>Bacillati</taxon>
        <taxon>Bacillota</taxon>
        <taxon>Clostridia</taxon>
        <taxon>Eubacteriales</taxon>
        <taxon>Clostridiaceae</taxon>
        <taxon>Clostridium</taxon>
    </lineage>
</organism>
<reference evidence="3" key="2">
    <citation type="submission" date="2022-06" db="EMBL/GenBank/DDBJ databases">
        <authorList>
            <person name="Holder M.E."/>
            <person name="Ajami N.J."/>
            <person name="Petrosino J.F."/>
        </authorList>
    </citation>
    <scope>NUCLEOTIDE SEQUENCE</scope>
    <source>
        <strain evidence="3">RMA 8861</strain>
    </source>
</reference>
<dbReference type="RefSeq" id="WP_066678591.1">
    <property type="nucleotide sequence ID" value="NZ_CABMIZ010000046.1"/>
</dbReference>
<dbReference type="Proteomes" id="UP001055437">
    <property type="component" value="Chromosome"/>
</dbReference>
<protein>
    <submittedName>
        <fullName evidence="3">GerW family sporulation protein</fullName>
    </submittedName>
    <submittedName>
        <fullName evidence="2">Sporulation protein YtfJ</fullName>
    </submittedName>
</protein>
<feature type="region of interest" description="Disordered" evidence="1">
    <location>
        <begin position="57"/>
        <end position="77"/>
    </location>
</feature>
<dbReference type="EMBL" id="CP023671">
    <property type="protein sequence ID" value="AYE35665.1"/>
    <property type="molecule type" value="Genomic_DNA"/>
</dbReference>
<dbReference type="PANTHER" id="PTHR39162">
    <property type="entry name" value="GLL3345 PROTEIN"/>
    <property type="match status" value="1"/>
</dbReference>
<dbReference type="NCBIfam" id="TIGR02874">
    <property type="entry name" value="spore_ytfJ"/>
    <property type="match status" value="1"/>
</dbReference>
<dbReference type="PANTHER" id="PTHR39162:SF1">
    <property type="entry name" value="SPORULATION PROTEIN YTFJ"/>
    <property type="match status" value="1"/>
</dbReference>
<evidence type="ECO:0000256" key="1">
    <source>
        <dbReference type="SAM" id="MobiDB-lite"/>
    </source>
</evidence>
<gene>
    <name evidence="2" type="primary">ytfJ</name>
    <name evidence="2" type="ORF">CP523_15180</name>
    <name evidence="3" type="ORF">NH397_07625</name>
</gene>
<dbReference type="OrthoDB" id="9796262at2"/>
<name>A0A9N7JNJ2_CLOSE</name>